<dbReference type="EMBL" id="MLAK01000218">
    <property type="protein sequence ID" value="OHT15459.1"/>
    <property type="molecule type" value="Genomic_DNA"/>
</dbReference>
<sequence>MIKLSKFFTIKQSFQCHQAFKLHKLRNFNQDRSIRLNQKRKCLPQPASIQRHHSQTKVIKIIMTNDHRHQFNITRLILVSRNSSRNPASDSQTKTEITITIIEKITKIIKKTTKIEITKTIQREMTIIRLRLSQNQRQILNPEKLIQTSSQKSNQLFPVKRNLYLGL</sequence>
<evidence type="ECO:0000313" key="2">
    <source>
        <dbReference type="Proteomes" id="UP000179807"/>
    </source>
</evidence>
<dbReference type="VEuPathDB" id="TrichDB:TRFO_14072"/>
<organism evidence="1 2">
    <name type="scientific">Tritrichomonas foetus</name>
    <dbReference type="NCBI Taxonomy" id="1144522"/>
    <lineage>
        <taxon>Eukaryota</taxon>
        <taxon>Metamonada</taxon>
        <taxon>Parabasalia</taxon>
        <taxon>Tritrichomonadida</taxon>
        <taxon>Tritrichomonadidae</taxon>
        <taxon>Tritrichomonas</taxon>
    </lineage>
</organism>
<dbReference type="AlphaFoldDB" id="A0A1J4KW49"/>
<dbReference type="GeneID" id="94832291"/>
<comment type="caution">
    <text evidence="1">The sequence shown here is derived from an EMBL/GenBank/DDBJ whole genome shotgun (WGS) entry which is preliminary data.</text>
</comment>
<dbReference type="RefSeq" id="XP_068368595.1">
    <property type="nucleotide sequence ID" value="XM_068497587.1"/>
</dbReference>
<keyword evidence="2" id="KW-1185">Reference proteome</keyword>
<name>A0A1J4KW49_9EUKA</name>
<accession>A0A1J4KW49</accession>
<reference evidence="1" key="1">
    <citation type="submission" date="2016-10" db="EMBL/GenBank/DDBJ databases">
        <authorList>
            <person name="Benchimol M."/>
            <person name="Almeida L.G."/>
            <person name="Vasconcelos A.T."/>
            <person name="Perreira-Neves A."/>
            <person name="Rosa I.A."/>
            <person name="Tasca T."/>
            <person name="Bogo M.R."/>
            <person name="de Souza W."/>
        </authorList>
    </citation>
    <scope>NUCLEOTIDE SEQUENCE [LARGE SCALE GENOMIC DNA]</scope>
    <source>
        <strain evidence="1">K</strain>
    </source>
</reference>
<gene>
    <name evidence="1" type="ORF">TRFO_14072</name>
</gene>
<evidence type="ECO:0000313" key="1">
    <source>
        <dbReference type="EMBL" id="OHT15459.1"/>
    </source>
</evidence>
<proteinExistence type="predicted"/>
<dbReference type="Proteomes" id="UP000179807">
    <property type="component" value="Unassembled WGS sequence"/>
</dbReference>
<protein>
    <submittedName>
        <fullName evidence="1">Uncharacterized protein</fullName>
    </submittedName>
</protein>